<keyword evidence="1" id="KW-1133">Transmembrane helix</keyword>
<evidence type="ECO:0008006" key="4">
    <source>
        <dbReference type="Google" id="ProtNLM"/>
    </source>
</evidence>
<feature type="transmembrane region" description="Helical" evidence="1">
    <location>
        <begin position="90"/>
        <end position="108"/>
    </location>
</feature>
<dbReference type="RefSeq" id="WP_126016198.1">
    <property type="nucleotide sequence ID" value="NZ_CP034437.1"/>
</dbReference>
<evidence type="ECO:0000313" key="2">
    <source>
        <dbReference type="EMBL" id="AZN40778.1"/>
    </source>
</evidence>
<feature type="transmembrane region" description="Helical" evidence="1">
    <location>
        <begin position="41"/>
        <end position="65"/>
    </location>
</feature>
<evidence type="ECO:0000313" key="3">
    <source>
        <dbReference type="Proteomes" id="UP000272528"/>
    </source>
</evidence>
<organism evidence="2 3">
    <name type="scientific">Paenibacillus albus</name>
    <dbReference type="NCBI Taxonomy" id="2495582"/>
    <lineage>
        <taxon>Bacteria</taxon>
        <taxon>Bacillati</taxon>
        <taxon>Bacillota</taxon>
        <taxon>Bacilli</taxon>
        <taxon>Bacillales</taxon>
        <taxon>Paenibacillaceae</taxon>
        <taxon>Paenibacillus</taxon>
    </lineage>
</organism>
<gene>
    <name evidence="2" type="ORF">EJC50_14750</name>
</gene>
<protein>
    <recommendedName>
        <fullName evidence="4">Ferric oxidoreductase domain-containing protein</fullName>
    </recommendedName>
</protein>
<feature type="transmembrane region" description="Helical" evidence="1">
    <location>
        <begin position="115"/>
        <end position="133"/>
    </location>
</feature>
<keyword evidence="1" id="KW-0812">Transmembrane</keyword>
<accession>A0A3Q8X5R4</accession>
<dbReference type="EMBL" id="CP034437">
    <property type="protein sequence ID" value="AZN40778.1"/>
    <property type="molecule type" value="Genomic_DNA"/>
</dbReference>
<keyword evidence="3" id="KW-1185">Reference proteome</keyword>
<name>A0A3Q8X5R4_9BACL</name>
<dbReference type="OrthoDB" id="2942320at2"/>
<feature type="transmembrane region" description="Helical" evidence="1">
    <location>
        <begin position="12"/>
        <end position="29"/>
    </location>
</feature>
<sequence length="202" mass="22751">MNVKLKTWLPAVIFLAAAAVLIVLYFVMPEQRELRRRPEEFSGIFTTLGTIGLYVGAAGFSWLWFRRKHKSPSMLVRKAGKLFYASHKPLGWVTLILVAAHGTFLLLTRQWDNQIYSGLAGFVLLLAIVGYGFTIHKVRNKWMRTVHRTLGLLWVPVLWLHAGGSAIIAVMSALAVGCAVYVLEKRAGQIEQSEPNLRKKHL</sequence>
<evidence type="ECO:0000256" key="1">
    <source>
        <dbReference type="SAM" id="Phobius"/>
    </source>
</evidence>
<dbReference type="AlphaFoldDB" id="A0A3Q8X5R4"/>
<dbReference type="Proteomes" id="UP000272528">
    <property type="component" value="Chromosome"/>
</dbReference>
<feature type="transmembrane region" description="Helical" evidence="1">
    <location>
        <begin position="153"/>
        <end position="183"/>
    </location>
</feature>
<proteinExistence type="predicted"/>
<reference evidence="3" key="1">
    <citation type="submission" date="2018-12" db="EMBL/GenBank/DDBJ databases">
        <title>Genome sequence of Peanibacillus sp.</title>
        <authorList>
            <person name="Subramani G."/>
            <person name="Srinivasan S."/>
            <person name="Kim M.K."/>
        </authorList>
    </citation>
    <scope>NUCLEOTIDE SEQUENCE [LARGE SCALE GENOMIC DNA]</scope>
    <source>
        <strain evidence="3">18JY67-1</strain>
    </source>
</reference>
<keyword evidence="1" id="KW-0472">Membrane</keyword>
<dbReference type="KEGG" id="palb:EJC50_14750"/>